<sequence length="317" mass="34779">MNKVNPSQQEIAMTSNQERLTAAAYQQNRMASTEEGIGVCGWVLVVLSYILCALTFPFSLCFVIKVVQEYERAVIMRLGRILPGGAKGPGLFFVLPCVDSIIKIDLRTVTFNVPPQEILTRDSVVLTFNVPPQEILTRDSVTVSVDAVVYFRVFNPVMSVTNVANAHNSAQLLAATTLRNSLGTKTLHEILTERETIAHLMQTHLDEGTEPWGVKVERVEIKDVRLPASMQRSMAAEAEAGREARAKIIAAEGEQKASRSLKEAADIINESPIALQLRYLQTLTTVSAEKNSTIVFPVPIELLQLVKARGSGGSSNF</sequence>
<dbReference type="SMART" id="SM00244">
    <property type="entry name" value="PHB"/>
    <property type="match status" value="1"/>
</dbReference>
<dbReference type="FunFam" id="3.30.479.30:FF:000002">
    <property type="entry name" value="band 7 protein AGAP004871"/>
    <property type="match status" value="1"/>
</dbReference>
<dbReference type="PANTHER" id="PTHR10264">
    <property type="entry name" value="BAND 7 PROTEIN-RELATED"/>
    <property type="match status" value="1"/>
</dbReference>
<accession>A0A815ZDR2</accession>
<dbReference type="GO" id="GO:0005886">
    <property type="term" value="C:plasma membrane"/>
    <property type="evidence" value="ECO:0007669"/>
    <property type="project" value="InterPro"/>
</dbReference>
<dbReference type="PANTHER" id="PTHR10264:SF19">
    <property type="entry name" value="AT06885P-RELATED"/>
    <property type="match status" value="1"/>
</dbReference>
<dbReference type="AlphaFoldDB" id="A0A815ZDR2"/>
<dbReference type="SUPFAM" id="SSF117892">
    <property type="entry name" value="Band 7/SPFH domain"/>
    <property type="match status" value="2"/>
</dbReference>
<keyword evidence="3 4" id="KW-0472">Membrane</keyword>
<dbReference type="InterPro" id="IPR043202">
    <property type="entry name" value="Band-7_stomatin-like"/>
</dbReference>
<comment type="subcellular location">
    <subcellularLocation>
        <location evidence="1">Membrane</location>
    </subcellularLocation>
</comment>
<reference evidence="6" key="1">
    <citation type="submission" date="2021-02" db="EMBL/GenBank/DDBJ databases">
        <authorList>
            <person name="Nowell W R."/>
        </authorList>
    </citation>
    <scope>NUCLEOTIDE SEQUENCE</scope>
</reference>
<evidence type="ECO:0000313" key="6">
    <source>
        <dbReference type="EMBL" id="CAF1583515.1"/>
    </source>
</evidence>
<proteinExistence type="inferred from homology"/>
<comment type="caution">
    <text evidence="6">The sequence shown here is derived from an EMBL/GenBank/DDBJ whole genome shotgun (WGS) entry which is preliminary data.</text>
</comment>
<dbReference type="Gene3D" id="3.30.479.30">
    <property type="entry name" value="Band 7 domain"/>
    <property type="match status" value="2"/>
</dbReference>
<dbReference type="Pfam" id="PF01145">
    <property type="entry name" value="Band_7"/>
    <property type="match status" value="1"/>
</dbReference>
<gene>
    <name evidence="6" type="ORF">KQP761_LOCUS20398</name>
</gene>
<dbReference type="EMBL" id="CAJNOW010010632">
    <property type="protein sequence ID" value="CAF1583515.1"/>
    <property type="molecule type" value="Genomic_DNA"/>
</dbReference>
<feature type="transmembrane region" description="Helical" evidence="4">
    <location>
        <begin position="42"/>
        <end position="67"/>
    </location>
</feature>
<feature type="domain" description="Band 7" evidence="5">
    <location>
        <begin position="62"/>
        <end position="238"/>
    </location>
</feature>
<evidence type="ECO:0000256" key="4">
    <source>
        <dbReference type="SAM" id="Phobius"/>
    </source>
</evidence>
<comment type="similarity">
    <text evidence="2">Belongs to the band 7/mec-2 family.</text>
</comment>
<evidence type="ECO:0000256" key="1">
    <source>
        <dbReference type="ARBA" id="ARBA00004370"/>
    </source>
</evidence>
<keyword evidence="4" id="KW-1133">Transmembrane helix</keyword>
<dbReference type="PROSITE" id="PS01270">
    <property type="entry name" value="BAND_7"/>
    <property type="match status" value="1"/>
</dbReference>
<evidence type="ECO:0000313" key="7">
    <source>
        <dbReference type="Proteomes" id="UP000663834"/>
    </source>
</evidence>
<dbReference type="OrthoDB" id="2105077at2759"/>
<dbReference type="Proteomes" id="UP000663834">
    <property type="component" value="Unassembled WGS sequence"/>
</dbReference>
<organism evidence="6 7">
    <name type="scientific">Rotaria magnacalcarata</name>
    <dbReference type="NCBI Taxonomy" id="392030"/>
    <lineage>
        <taxon>Eukaryota</taxon>
        <taxon>Metazoa</taxon>
        <taxon>Spiralia</taxon>
        <taxon>Gnathifera</taxon>
        <taxon>Rotifera</taxon>
        <taxon>Eurotatoria</taxon>
        <taxon>Bdelloidea</taxon>
        <taxon>Philodinida</taxon>
        <taxon>Philodinidae</taxon>
        <taxon>Rotaria</taxon>
    </lineage>
</organism>
<dbReference type="InterPro" id="IPR001107">
    <property type="entry name" value="Band_7"/>
</dbReference>
<name>A0A815ZDR2_9BILA</name>
<evidence type="ECO:0000256" key="3">
    <source>
        <dbReference type="ARBA" id="ARBA00023136"/>
    </source>
</evidence>
<dbReference type="Gene3D" id="6.10.250.2090">
    <property type="match status" value="1"/>
</dbReference>
<evidence type="ECO:0000259" key="5">
    <source>
        <dbReference type="SMART" id="SM00244"/>
    </source>
</evidence>
<dbReference type="InterPro" id="IPR036013">
    <property type="entry name" value="Band_7/SPFH_dom_sf"/>
</dbReference>
<evidence type="ECO:0000256" key="2">
    <source>
        <dbReference type="ARBA" id="ARBA00008164"/>
    </source>
</evidence>
<dbReference type="InterPro" id="IPR018080">
    <property type="entry name" value="Band_7/stomatin-like_CS"/>
</dbReference>
<keyword evidence="4" id="KW-0812">Transmembrane</keyword>
<protein>
    <recommendedName>
        <fullName evidence="5">Band 7 domain-containing protein</fullName>
    </recommendedName>
</protein>